<evidence type="ECO:0000313" key="2">
    <source>
        <dbReference type="Proteomes" id="UP000317238"/>
    </source>
</evidence>
<reference evidence="1 2" key="1">
    <citation type="submission" date="2019-02" db="EMBL/GenBank/DDBJ databases">
        <title>Deep-cultivation of Planctomycetes and their phenomic and genomic characterization uncovers novel biology.</title>
        <authorList>
            <person name="Wiegand S."/>
            <person name="Jogler M."/>
            <person name="Boedeker C."/>
            <person name="Pinto D."/>
            <person name="Vollmers J."/>
            <person name="Rivas-Marin E."/>
            <person name="Kohn T."/>
            <person name="Peeters S.H."/>
            <person name="Heuer A."/>
            <person name="Rast P."/>
            <person name="Oberbeckmann S."/>
            <person name="Bunk B."/>
            <person name="Jeske O."/>
            <person name="Meyerdierks A."/>
            <person name="Storesund J.E."/>
            <person name="Kallscheuer N."/>
            <person name="Luecker S."/>
            <person name="Lage O.M."/>
            <person name="Pohl T."/>
            <person name="Merkel B.J."/>
            <person name="Hornburger P."/>
            <person name="Mueller R.-W."/>
            <person name="Bruemmer F."/>
            <person name="Labrenz M."/>
            <person name="Spormann A.M."/>
            <person name="Op Den Camp H."/>
            <person name="Overmann J."/>
            <person name="Amann R."/>
            <person name="Jetten M.S.M."/>
            <person name="Mascher T."/>
            <person name="Medema M.H."/>
            <person name="Devos D.P."/>
            <person name="Kaster A.-K."/>
            <person name="Ovreas L."/>
            <person name="Rohde M."/>
            <person name="Galperin M.Y."/>
            <person name="Jogler C."/>
        </authorList>
    </citation>
    <scope>NUCLEOTIDE SEQUENCE [LARGE SCALE GENOMIC DNA]</scope>
    <source>
        <strain evidence="1 2">Pan14r</strain>
    </source>
</reference>
<name>A0A5C5Y6S4_9PLAN</name>
<gene>
    <name evidence="1" type="ORF">Pan14r_29150</name>
</gene>
<keyword evidence="2" id="KW-1185">Reference proteome</keyword>
<protein>
    <submittedName>
        <fullName evidence="1">Uncharacterized protein</fullName>
    </submittedName>
</protein>
<comment type="caution">
    <text evidence="1">The sequence shown here is derived from an EMBL/GenBank/DDBJ whole genome shotgun (WGS) entry which is preliminary data.</text>
</comment>
<dbReference type="EMBL" id="SJPL01000001">
    <property type="protein sequence ID" value="TWT70608.1"/>
    <property type="molecule type" value="Genomic_DNA"/>
</dbReference>
<proteinExistence type="predicted"/>
<dbReference type="Proteomes" id="UP000317238">
    <property type="component" value="Unassembled WGS sequence"/>
</dbReference>
<evidence type="ECO:0000313" key="1">
    <source>
        <dbReference type="EMBL" id="TWT70608.1"/>
    </source>
</evidence>
<sequence>MEGYQPYSAWPRERWCHVLADTFGLFSHQTTE</sequence>
<dbReference type="AlphaFoldDB" id="A0A5C5Y6S4"/>
<organism evidence="1 2">
    <name type="scientific">Crateriforma conspicua</name>
    <dbReference type="NCBI Taxonomy" id="2527996"/>
    <lineage>
        <taxon>Bacteria</taxon>
        <taxon>Pseudomonadati</taxon>
        <taxon>Planctomycetota</taxon>
        <taxon>Planctomycetia</taxon>
        <taxon>Planctomycetales</taxon>
        <taxon>Planctomycetaceae</taxon>
        <taxon>Crateriforma</taxon>
    </lineage>
</organism>
<accession>A0A5C5Y6S4</accession>